<keyword evidence="4 7" id="KW-1133">Transmembrane helix</keyword>
<dbReference type="InterPro" id="IPR005700">
    <property type="entry name" value="EPS_ExoP-like"/>
</dbReference>
<evidence type="ECO:0000256" key="5">
    <source>
        <dbReference type="ARBA" id="ARBA00023136"/>
    </source>
</evidence>
<dbReference type="EMBL" id="PTRC01000005">
    <property type="protein sequence ID" value="PQA75260.1"/>
    <property type="molecule type" value="Genomic_DNA"/>
</dbReference>
<keyword evidence="6" id="KW-0175">Coiled coil</keyword>
<dbReference type="PANTHER" id="PTHR32309:SF13">
    <property type="entry name" value="FERRIC ENTEROBACTIN TRANSPORT PROTEIN FEPE"/>
    <property type="match status" value="1"/>
</dbReference>
<keyword evidence="5 7" id="KW-0472">Membrane</keyword>
<feature type="coiled-coil region" evidence="6">
    <location>
        <begin position="291"/>
        <end position="399"/>
    </location>
</feature>
<dbReference type="GO" id="GO:0005886">
    <property type="term" value="C:plasma membrane"/>
    <property type="evidence" value="ECO:0007669"/>
    <property type="project" value="UniProtKB-SubCell"/>
</dbReference>
<sequence>MAEVDPLSRDADIDIGALFSSLRRHWLFIVVGALIMAAAAWAICLFLTPDYRAEARIMIEARESIYTRPNGETAAERPIFDAEGVKSQVEVFSSGDLLKKVSDELKLTSNEAFTTTEVKPWTRVLIMLGMRTDPAQLTPEERVLQKLRKNMQAFAVTASRVIVVQYTSANPETAKDVANALANQYILFQQAAKLQSNDDATGWLAPEIDDLRNRVRDAEKKVADYRASRGLLTGQSNSTIATQQLSEVSTELTRVRTSRASAEAKAESIRKALASGAPIDTLPDVVASGMMQRLAERRIQLNAQIADLSTTLLDGHPRIKALRSQLADLDQQIRAEGRKLVASLDNEVSAAKLREDELNRELNRVKAQAAQAGDQEVELRALEREAAAQRQLLETYLTRYREAASRTDRNYVPVDARVFSSAEAPAVPYYPMILPIVGSTFAAGLLLLSIFVLLRELFSGRAFVTADGQRVAAVEEVEMPVIAAAVEAGAVPPSGGERSDAVSEETIAVPRRSWTMPFAAKPTVSETRKSVEEFSVIKQGGTKLSEIGQRETRPRNPNGVEAVADLLAGGKLKRIVAVSPEGDKASAGTVRLLREFADRGKRAILVDMTAQGTVGLAMLDGAHLPGITELLSGERRFNEVIHSDRFSQAHVVPLGEADPEIAMRSADRLPLILDALETVYDFVVVECGPSSSEQIRRIADGPASVVMSIVDPDDKGVALAALDLDQGGYEDVVILMDETDSETRR</sequence>
<dbReference type="Proteomes" id="UP000238493">
    <property type="component" value="Unassembled WGS sequence"/>
</dbReference>
<evidence type="ECO:0000313" key="9">
    <source>
        <dbReference type="EMBL" id="PQA75260.1"/>
    </source>
</evidence>
<evidence type="ECO:0000256" key="7">
    <source>
        <dbReference type="SAM" id="Phobius"/>
    </source>
</evidence>
<accession>A0A2S7J4Z5</accession>
<feature type="domain" description="Polysaccharide chain length determinant N-terminal" evidence="8">
    <location>
        <begin position="12"/>
        <end position="105"/>
    </location>
</feature>
<dbReference type="GO" id="GO:0004713">
    <property type="term" value="F:protein tyrosine kinase activity"/>
    <property type="evidence" value="ECO:0007669"/>
    <property type="project" value="TreeGrafter"/>
</dbReference>
<evidence type="ECO:0000256" key="2">
    <source>
        <dbReference type="ARBA" id="ARBA00022475"/>
    </source>
</evidence>
<feature type="transmembrane region" description="Helical" evidence="7">
    <location>
        <begin position="26"/>
        <end position="48"/>
    </location>
</feature>
<dbReference type="NCBIfam" id="TIGR01005">
    <property type="entry name" value="eps_transp_fam"/>
    <property type="match status" value="1"/>
</dbReference>
<dbReference type="OrthoDB" id="7786248at2"/>
<comment type="caution">
    <text evidence="9">The sequence shown here is derived from an EMBL/GenBank/DDBJ whole genome shotgun (WGS) entry which is preliminary data.</text>
</comment>
<dbReference type="InterPro" id="IPR050445">
    <property type="entry name" value="Bact_polysacc_biosynth/exp"/>
</dbReference>
<evidence type="ECO:0000256" key="3">
    <source>
        <dbReference type="ARBA" id="ARBA00022692"/>
    </source>
</evidence>
<proteinExistence type="predicted"/>
<comment type="subcellular location">
    <subcellularLocation>
        <location evidence="1">Cell membrane</location>
        <topology evidence="1">Multi-pass membrane protein</topology>
    </subcellularLocation>
</comment>
<evidence type="ECO:0000256" key="6">
    <source>
        <dbReference type="SAM" id="Coils"/>
    </source>
</evidence>
<keyword evidence="10" id="KW-1185">Reference proteome</keyword>
<dbReference type="Pfam" id="PF02706">
    <property type="entry name" value="Wzz"/>
    <property type="match status" value="1"/>
</dbReference>
<dbReference type="RefSeq" id="WP_104753980.1">
    <property type="nucleotide sequence ID" value="NZ_JBHEEO010000007.1"/>
</dbReference>
<dbReference type="SUPFAM" id="SSF52540">
    <property type="entry name" value="P-loop containing nucleoside triphosphate hydrolases"/>
    <property type="match status" value="1"/>
</dbReference>
<dbReference type="Gene3D" id="3.40.50.300">
    <property type="entry name" value="P-loop containing nucleotide triphosphate hydrolases"/>
    <property type="match status" value="1"/>
</dbReference>
<dbReference type="AlphaFoldDB" id="A0A2S7J4Z5"/>
<evidence type="ECO:0000259" key="8">
    <source>
        <dbReference type="Pfam" id="PF02706"/>
    </source>
</evidence>
<name>A0A2S7J4Z5_9HYPH</name>
<reference evidence="9 10" key="1">
    <citation type="submission" date="2018-02" db="EMBL/GenBank/DDBJ databases">
        <title>Draft genome sequence of Ochrobactrum oryzae found in Brazil.</title>
        <authorList>
            <person name="Cerdeira L."/>
            <person name="Andrade F."/>
            <person name="Zacariotto T."/>
            <person name="Barbosa B."/>
            <person name="Santos S."/>
            <person name="Cassetari V."/>
            <person name="Lincopan N."/>
        </authorList>
    </citation>
    <scope>NUCLEOTIDE SEQUENCE [LARGE SCALE GENOMIC DNA]</scope>
    <source>
        <strain evidence="9 10">OA447</strain>
    </source>
</reference>
<dbReference type="InterPro" id="IPR027417">
    <property type="entry name" value="P-loop_NTPase"/>
</dbReference>
<organism evidence="9 10">
    <name type="scientific">Brucella oryzae</name>
    <dbReference type="NCBI Taxonomy" id="335286"/>
    <lineage>
        <taxon>Bacteria</taxon>
        <taxon>Pseudomonadati</taxon>
        <taxon>Pseudomonadota</taxon>
        <taxon>Alphaproteobacteria</taxon>
        <taxon>Hyphomicrobiales</taxon>
        <taxon>Brucellaceae</taxon>
        <taxon>Brucella/Ochrobactrum group</taxon>
        <taxon>Brucella</taxon>
    </lineage>
</organism>
<gene>
    <name evidence="9" type="ORF">C3731_01385</name>
</gene>
<evidence type="ECO:0000313" key="10">
    <source>
        <dbReference type="Proteomes" id="UP000238493"/>
    </source>
</evidence>
<evidence type="ECO:0000256" key="1">
    <source>
        <dbReference type="ARBA" id="ARBA00004651"/>
    </source>
</evidence>
<dbReference type="PANTHER" id="PTHR32309">
    <property type="entry name" value="TYROSINE-PROTEIN KINASE"/>
    <property type="match status" value="1"/>
</dbReference>
<feature type="transmembrane region" description="Helical" evidence="7">
    <location>
        <begin position="429"/>
        <end position="454"/>
    </location>
</feature>
<protein>
    <submittedName>
        <fullName evidence="9">Chain-length determining protein</fullName>
    </submittedName>
</protein>
<keyword evidence="3 7" id="KW-0812">Transmembrane</keyword>
<evidence type="ECO:0000256" key="4">
    <source>
        <dbReference type="ARBA" id="ARBA00022989"/>
    </source>
</evidence>
<dbReference type="InterPro" id="IPR003856">
    <property type="entry name" value="LPS_length_determ_N"/>
</dbReference>
<keyword evidence="2" id="KW-1003">Cell membrane</keyword>